<dbReference type="AlphaFoldDB" id="A0A4R4FFE5"/>
<evidence type="ECO:0000313" key="2">
    <source>
        <dbReference type="EMBL" id="TDA21539.1"/>
    </source>
</evidence>
<protein>
    <submittedName>
        <fullName evidence="2">DUF3784 domain-containing protein</fullName>
    </submittedName>
</protein>
<evidence type="ECO:0000313" key="3">
    <source>
        <dbReference type="Proteomes" id="UP000295710"/>
    </source>
</evidence>
<gene>
    <name evidence="2" type="ORF">E1963_11090</name>
</gene>
<sequence>MWIVTAICAALSIVLLSGRGSFLIAGYNTADKKEKEKYDEKKLCRVMGAGMSVITVIFLLYTGGRL</sequence>
<dbReference type="EMBL" id="SMMX01000008">
    <property type="protein sequence ID" value="TDA21539.1"/>
    <property type="molecule type" value="Genomic_DNA"/>
</dbReference>
<proteinExistence type="predicted"/>
<keyword evidence="1" id="KW-0812">Transmembrane</keyword>
<name>A0A4R4FFE5_9FIRM</name>
<organism evidence="2 3">
    <name type="scientific">Extibacter muris</name>
    <dbReference type="NCBI Taxonomy" id="1796622"/>
    <lineage>
        <taxon>Bacteria</taxon>
        <taxon>Bacillati</taxon>
        <taxon>Bacillota</taxon>
        <taxon>Clostridia</taxon>
        <taxon>Lachnospirales</taxon>
        <taxon>Lachnospiraceae</taxon>
        <taxon>Extibacter</taxon>
    </lineage>
</organism>
<accession>A0A4R4FFE5</accession>
<keyword evidence="1" id="KW-0472">Membrane</keyword>
<evidence type="ECO:0000256" key="1">
    <source>
        <dbReference type="SAM" id="Phobius"/>
    </source>
</evidence>
<keyword evidence="3" id="KW-1185">Reference proteome</keyword>
<dbReference type="InterPro" id="IPR017259">
    <property type="entry name" value="UCP037672"/>
</dbReference>
<keyword evidence="1" id="KW-1133">Transmembrane helix</keyword>
<feature type="transmembrane region" description="Helical" evidence="1">
    <location>
        <begin position="46"/>
        <end position="64"/>
    </location>
</feature>
<dbReference type="Proteomes" id="UP000295710">
    <property type="component" value="Unassembled WGS sequence"/>
</dbReference>
<comment type="caution">
    <text evidence="2">The sequence shown here is derived from an EMBL/GenBank/DDBJ whole genome shotgun (WGS) entry which is preliminary data.</text>
</comment>
<dbReference type="Pfam" id="PF12650">
    <property type="entry name" value="DUF3784"/>
    <property type="match status" value="1"/>
</dbReference>
<reference evidence="2 3" key="1">
    <citation type="journal article" date="2016" name="Nat. Microbiol.">
        <title>The Mouse Intestinal Bacterial Collection (miBC) provides host-specific insight into cultured diversity and functional potential of the gut microbiota.</title>
        <authorList>
            <person name="Lagkouvardos I."/>
            <person name="Pukall R."/>
            <person name="Abt B."/>
            <person name="Foesel B.U."/>
            <person name="Meier-Kolthoff J.P."/>
            <person name="Kumar N."/>
            <person name="Bresciani A."/>
            <person name="Martinez I."/>
            <person name="Just S."/>
            <person name="Ziegler C."/>
            <person name="Brugiroux S."/>
            <person name="Garzetti D."/>
            <person name="Wenning M."/>
            <person name="Bui T.P."/>
            <person name="Wang J."/>
            <person name="Hugenholtz F."/>
            <person name="Plugge C.M."/>
            <person name="Peterson D.A."/>
            <person name="Hornef M.W."/>
            <person name="Baines J.F."/>
            <person name="Smidt H."/>
            <person name="Walter J."/>
            <person name="Kristiansen K."/>
            <person name="Nielsen H.B."/>
            <person name="Haller D."/>
            <person name="Overmann J."/>
            <person name="Stecher B."/>
            <person name="Clavel T."/>
        </authorList>
    </citation>
    <scope>NUCLEOTIDE SEQUENCE [LARGE SCALE GENOMIC DNA]</scope>
    <source>
        <strain evidence="2 3">DSM 28560</strain>
    </source>
</reference>